<accession>A0ACC2P7U7</accession>
<evidence type="ECO:0000313" key="2">
    <source>
        <dbReference type="Proteomes" id="UP001239111"/>
    </source>
</evidence>
<proteinExistence type="predicted"/>
<evidence type="ECO:0000313" key="1">
    <source>
        <dbReference type="EMBL" id="KAJ8679490.1"/>
    </source>
</evidence>
<name>A0ACC2P7U7_9HYME</name>
<dbReference type="Proteomes" id="UP001239111">
    <property type="component" value="Chromosome 2"/>
</dbReference>
<sequence length="181" mass="19950">MESNCDHKDGSCCSSASGSSVRQTLSELDFERGIWYAAQSNDLERVNHLLLKGTPVDVEDDAGYTALHYAARNGHDKICKKLLDHGANVNAITRSGKATALHRAVSQKHLRTVELLLKANADVNQQDADGYTALHRSIISDCDQITKLLIPKTNLDLKDKSGLTPKEMASNKNRNHLFPQE</sequence>
<reference evidence="1" key="1">
    <citation type="submission" date="2023-04" db="EMBL/GenBank/DDBJ databases">
        <title>A chromosome-level genome assembly of the parasitoid wasp Eretmocerus hayati.</title>
        <authorList>
            <person name="Zhong Y."/>
            <person name="Liu S."/>
            <person name="Liu Y."/>
        </authorList>
    </citation>
    <scope>NUCLEOTIDE SEQUENCE</scope>
    <source>
        <strain evidence="1">ZJU_SS_LIU_2023</strain>
    </source>
</reference>
<protein>
    <submittedName>
        <fullName evidence="1">Uncharacterized protein</fullName>
    </submittedName>
</protein>
<organism evidence="1 2">
    <name type="scientific">Eretmocerus hayati</name>
    <dbReference type="NCBI Taxonomy" id="131215"/>
    <lineage>
        <taxon>Eukaryota</taxon>
        <taxon>Metazoa</taxon>
        <taxon>Ecdysozoa</taxon>
        <taxon>Arthropoda</taxon>
        <taxon>Hexapoda</taxon>
        <taxon>Insecta</taxon>
        <taxon>Pterygota</taxon>
        <taxon>Neoptera</taxon>
        <taxon>Endopterygota</taxon>
        <taxon>Hymenoptera</taxon>
        <taxon>Apocrita</taxon>
        <taxon>Proctotrupomorpha</taxon>
        <taxon>Chalcidoidea</taxon>
        <taxon>Aphelinidae</taxon>
        <taxon>Aphelininae</taxon>
        <taxon>Eretmocerus</taxon>
    </lineage>
</organism>
<dbReference type="EMBL" id="CM056742">
    <property type="protein sequence ID" value="KAJ8679490.1"/>
    <property type="molecule type" value="Genomic_DNA"/>
</dbReference>
<keyword evidence="2" id="KW-1185">Reference proteome</keyword>
<gene>
    <name evidence="1" type="ORF">QAD02_015277</name>
</gene>
<comment type="caution">
    <text evidence="1">The sequence shown here is derived from an EMBL/GenBank/DDBJ whole genome shotgun (WGS) entry which is preliminary data.</text>
</comment>